<dbReference type="PANTHER" id="PTHR42943">
    <property type="entry name" value="GLUTATHIONE S-TRANSFERASE KAPPA"/>
    <property type="match status" value="1"/>
</dbReference>
<evidence type="ECO:0000256" key="2">
    <source>
        <dbReference type="ARBA" id="ARBA00022679"/>
    </source>
</evidence>
<dbReference type="Pfam" id="PF01323">
    <property type="entry name" value="DSBA"/>
    <property type="match status" value="1"/>
</dbReference>
<evidence type="ECO:0000256" key="4">
    <source>
        <dbReference type="PIRNR" id="PIRNR006386"/>
    </source>
</evidence>
<evidence type="ECO:0000256" key="1">
    <source>
        <dbReference type="ARBA" id="ARBA00006494"/>
    </source>
</evidence>
<dbReference type="GO" id="GO:0005739">
    <property type="term" value="C:mitochondrion"/>
    <property type="evidence" value="ECO:0007669"/>
    <property type="project" value="TreeGrafter"/>
</dbReference>
<protein>
    <recommendedName>
        <fullName evidence="4">Glutathione S-transferase kappa</fullName>
        <ecNumber evidence="4">2.5.1.18</ecNumber>
    </recommendedName>
</protein>
<dbReference type="FunFam" id="3.40.30.10:FF:000096">
    <property type="entry name" value="Glutathione S-transferase kappa"/>
    <property type="match status" value="1"/>
</dbReference>
<organism evidence="7 8">
    <name type="scientific">Daphnia galeata</name>
    <dbReference type="NCBI Taxonomy" id="27404"/>
    <lineage>
        <taxon>Eukaryota</taxon>
        <taxon>Metazoa</taxon>
        <taxon>Ecdysozoa</taxon>
        <taxon>Arthropoda</taxon>
        <taxon>Crustacea</taxon>
        <taxon>Branchiopoda</taxon>
        <taxon>Diplostraca</taxon>
        <taxon>Cladocera</taxon>
        <taxon>Anomopoda</taxon>
        <taxon>Daphniidae</taxon>
        <taxon>Daphnia</taxon>
    </lineage>
</organism>
<comment type="similarity">
    <text evidence="1 4">Belongs to the GST superfamily. Kappa family.</text>
</comment>
<dbReference type="PANTHER" id="PTHR42943:SF2">
    <property type="entry name" value="GLUTATHIONE S-TRANSFERASE KAPPA 1"/>
    <property type="match status" value="1"/>
</dbReference>
<dbReference type="PIRSF" id="PIRSF006386">
    <property type="entry name" value="HCCAis_GSTk"/>
    <property type="match status" value="1"/>
</dbReference>
<keyword evidence="8" id="KW-1185">Reference proteome</keyword>
<dbReference type="OrthoDB" id="4664297at2759"/>
<keyword evidence="2 4" id="KW-0808">Transferase</keyword>
<dbReference type="GO" id="GO:0004602">
    <property type="term" value="F:glutathione peroxidase activity"/>
    <property type="evidence" value="ECO:0007669"/>
    <property type="project" value="TreeGrafter"/>
</dbReference>
<feature type="active site" description="Nucleophile" evidence="5">
    <location>
        <position position="17"/>
    </location>
</feature>
<evidence type="ECO:0000259" key="6">
    <source>
        <dbReference type="Pfam" id="PF01323"/>
    </source>
</evidence>
<dbReference type="GO" id="GO:0004364">
    <property type="term" value="F:glutathione transferase activity"/>
    <property type="evidence" value="ECO:0007669"/>
    <property type="project" value="UniProtKB-UniRule"/>
</dbReference>
<dbReference type="InterPro" id="IPR001853">
    <property type="entry name" value="DSBA-like_thioredoxin_dom"/>
</dbReference>
<dbReference type="Gene3D" id="3.40.30.10">
    <property type="entry name" value="Glutaredoxin"/>
    <property type="match status" value="1"/>
</dbReference>
<dbReference type="GO" id="GO:0005777">
    <property type="term" value="C:peroxisome"/>
    <property type="evidence" value="ECO:0007669"/>
    <property type="project" value="TreeGrafter"/>
</dbReference>
<evidence type="ECO:0000313" key="8">
    <source>
        <dbReference type="Proteomes" id="UP000789390"/>
    </source>
</evidence>
<comment type="catalytic activity">
    <reaction evidence="3 4">
        <text>RX + glutathione = an S-substituted glutathione + a halide anion + H(+)</text>
        <dbReference type="Rhea" id="RHEA:16437"/>
        <dbReference type="ChEBI" id="CHEBI:15378"/>
        <dbReference type="ChEBI" id="CHEBI:16042"/>
        <dbReference type="ChEBI" id="CHEBI:17792"/>
        <dbReference type="ChEBI" id="CHEBI:57925"/>
        <dbReference type="ChEBI" id="CHEBI:90779"/>
        <dbReference type="EC" id="2.5.1.18"/>
    </reaction>
</comment>
<accession>A0A8J2WBS7</accession>
<sequence length="227" mass="26081">MASSPRIKVEFFYDVVSPYTWLAFEVLCRYQSHWKMDLVLRPFYLGGLMNATGNRPPMMVPKKGLYMHKDLLRNAAYFGVPLKAIEDPFNVMIEKGTLRAQRFLTVVAHEHPEHLEGVSRELWRRIWSLGEDIVEDESLHLAAKATNMEDADIQKCLNMMNDSTIKLSLKKTTEDAVEYGAFGAPTIVLHLNGRSEMFFGSDRFPLMAEMMNEKWKGPFPDMIKSSL</sequence>
<feature type="domain" description="DSBA-like thioredoxin" evidence="6">
    <location>
        <begin position="9"/>
        <end position="209"/>
    </location>
</feature>
<dbReference type="InterPro" id="IPR036249">
    <property type="entry name" value="Thioredoxin-like_sf"/>
</dbReference>
<evidence type="ECO:0000313" key="7">
    <source>
        <dbReference type="EMBL" id="CAH0097993.1"/>
    </source>
</evidence>
<dbReference type="EC" id="2.5.1.18" evidence="4"/>
<gene>
    <name evidence="7" type="ORF">DGAL_LOCUS40</name>
</gene>
<dbReference type="Proteomes" id="UP000789390">
    <property type="component" value="Unassembled WGS sequence"/>
</dbReference>
<dbReference type="InterPro" id="IPR014440">
    <property type="entry name" value="HCCAis_GSTk"/>
</dbReference>
<evidence type="ECO:0000256" key="3">
    <source>
        <dbReference type="ARBA" id="ARBA00047960"/>
    </source>
</evidence>
<dbReference type="InterPro" id="IPR051924">
    <property type="entry name" value="GST_Kappa/NadH"/>
</dbReference>
<reference evidence="7" key="1">
    <citation type="submission" date="2021-11" db="EMBL/GenBank/DDBJ databases">
        <authorList>
            <person name="Schell T."/>
        </authorList>
    </citation>
    <scope>NUCLEOTIDE SEQUENCE</scope>
    <source>
        <strain evidence="7">M5</strain>
    </source>
</reference>
<dbReference type="SUPFAM" id="SSF52833">
    <property type="entry name" value="Thioredoxin-like"/>
    <property type="match status" value="1"/>
</dbReference>
<name>A0A8J2WBS7_9CRUS</name>
<dbReference type="GO" id="GO:0006749">
    <property type="term" value="P:glutathione metabolic process"/>
    <property type="evidence" value="ECO:0007669"/>
    <property type="project" value="TreeGrafter"/>
</dbReference>
<proteinExistence type="inferred from homology"/>
<dbReference type="EMBL" id="CAKKLH010000001">
    <property type="protein sequence ID" value="CAH0097993.1"/>
    <property type="molecule type" value="Genomic_DNA"/>
</dbReference>
<evidence type="ECO:0000256" key="5">
    <source>
        <dbReference type="PIRSR" id="PIRSR006386-1"/>
    </source>
</evidence>
<dbReference type="AlphaFoldDB" id="A0A8J2WBS7"/>
<comment type="caution">
    <text evidence="7">The sequence shown here is derived from an EMBL/GenBank/DDBJ whole genome shotgun (WGS) entry which is preliminary data.</text>
</comment>